<keyword evidence="1" id="KW-0812">Transmembrane</keyword>
<dbReference type="KEGG" id="rub:GBA63_02235"/>
<evidence type="ECO:0000313" key="2">
    <source>
        <dbReference type="EMBL" id="QIN81576.1"/>
    </source>
</evidence>
<reference evidence="2 3" key="1">
    <citation type="submission" date="2019-10" db="EMBL/GenBank/DDBJ databases">
        <title>Rubrobacter sp nov SCSIO 52090 isolated from a deep-sea sediment in the South China Sea.</title>
        <authorList>
            <person name="Chen R.W."/>
        </authorList>
    </citation>
    <scope>NUCLEOTIDE SEQUENCE [LARGE SCALE GENOMIC DNA]</scope>
    <source>
        <strain evidence="2 3">SCSIO 52909</strain>
    </source>
</reference>
<dbReference type="EMBL" id="CP045119">
    <property type="protein sequence ID" value="QIN81576.1"/>
    <property type="molecule type" value="Genomic_DNA"/>
</dbReference>
<feature type="transmembrane region" description="Helical" evidence="1">
    <location>
        <begin position="44"/>
        <end position="65"/>
    </location>
</feature>
<feature type="transmembrane region" description="Helical" evidence="1">
    <location>
        <begin position="6"/>
        <end position="24"/>
    </location>
</feature>
<dbReference type="AlphaFoldDB" id="A0A6G8Q534"/>
<protein>
    <submittedName>
        <fullName evidence="2">Uncharacterized protein</fullName>
    </submittedName>
</protein>
<accession>A0A6G8Q534</accession>
<keyword evidence="3" id="KW-1185">Reference proteome</keyword>
<gene>
    <name evidence="2" type="ORF">GBA63_02235</name>
</gene>
<dbReference type="Proteomes" id="UP000501452">
    <property type="component" value="Chromosome"/>
</dbReference>
<evidence type="ECO:0000256" key="1">
    <source>
        <dbReference type="SAM" id="Phobius"/>
    </source>
</evidence>
<keyword evidence="1" id="KW-1133">Transmembrane helix</keyword>
<dbReference type="RefSeq" id="WP_166173087.1">
    <property type="nucleotide sequence ID" value="NZ_CP045119.1"/>
</dbReference>
<proteinExistence type="predicted"/>
<organism evidence="2 3">
    <name type="scientific">Rubrobacter tropicus</name>
    <dbReference type="NCBI Taxonomy" id="2653851"/>
    <lineage>
        <taxon>Bacteria</taxon>
        <taxon>Bacillati</taxon>
        <taxon>Actinomycetota</taxon>
        <taxon>Rubrobacteria</taxon>
        <taxon>Rubrobacterales</taxon>
        <taxon>Rubrobacteraceae</taxon>
        <taxon>Rubrobacter</taxon>
    </lineage>
</organism>
<keyword evidence="1" id="KW-0472">Membrane</keyword>
<feature type="transmembrane region" description="Helical" evidence="1">
    <location>
        <begin position="103"/>
        <end position="124"/>
    </location>
</feature>
<name>A0A6G8Q534_9ACTN</name>
<evidence type="ECO:0000313" key="3">
    <source>
        <dbReference type="Proteomes" id="UP000501452"/>
    </source>
</evidence>
<sequence length="149" mass="16162">MTIAAVVFGILGIWITALNPLKVFRSDAPTGESEQELINDLQPFFIVSLFAFSAVVVLRLLVFVIPPTADSVGMLVEALVERANGGKDYVFEFPAALGTAAKVLAGVVTVFLFLVEAVLVIVNLKPLFEANKEQVNQNIERSKGSNKRK</sequence>